<proteinExistence type="predicted"/>
<dbReference type="RefSeq" id="XP_030748360.1">
    <property type="nucleotide sequence ID" value="XM_030892500.1"/>
</dbReference>
<dbReference type="AlphaFoldDB" id="A0A6J2XBN9"/>
<dbReference type="Gene3D" id="2.20.20.160">
    <property type="match status" value="2"/>
</dbReference>
<sequence length="270" mass="31829">MFYRKDANMYLESIVVLVLFNFCVSTRIPLEVFQRYPTEHHHHGHKLNHLNNGNFYRKKLQEHVPLKVLYQVGTSEEDLPECNTRSVCNKVDLYDTPWVEKQCRCAKGKTCPMDLSTDDGHTFVEKTRQYKVCESIRKLPRCRYFRDTTWSITLYQNNVTDQVIHCHCPKNSLAYLNKRNVLHLPNGQLAFQYLFSCSPQTRLRCQRKEPCRLFTVRKRQEFLDEVNVNTLCQCPQAHRCPHHHTDYGVVSVKTFSEDTIKTYSGYCLPS</sequence>
<gene>
    <name evidence="2" type="primary">LOC115876648</name>
</gene>
<dbReference type="KEGG" id="soy:115876648"/>
<evidence type="ECO:0000313" key="2">
    <source>
        <dbReference type="RefSeq" id="XP_030748360.1"/>
    </source>
</evidence>
<keyword evidence="1" id="KW-1185">Reference proteome</keyword>
<evidence type="ECO:0000313" key="1">
    <source>
        <dbReference type="Proteomes" id="UP000504635"/>
    </source>
</evidence>
<reference evidence="2" key="1">
    <citation type="submission" date="2025-08" db="UniProtKB">
        <authorList>
            <consortium name="RefSeq"/>
        </authorList>
    </citation>
    <scope>IDENTIFICATION</scope>
    <source>
        <tissue evidence="2">Gonads</tissue>
    </source>
</reference>
<dbReference type="OrthoDB" id="8177523at2759"/>
<dbReference type="FunCoup" id="A0A6J2XBN9">
    <property type="interactions" value="107"/>
</dbReference>
<dbReference type="InterPro" id="IPR021633">
    <property type="entry name" value="Argos"/>
</dbReference>
<dbReference type="Proteomes" id="UP000504635">
    <property type="component" value="Unplaced"/>
</dbReference>
<accession>A0A6J2XBN9</accession>
<dbReference type="InParanoid" id="A0A6J2XBN9"/>
<dbReference type="Pfam" id="PF11581">
    <property type="entry name" value="Argos"/>
    <property type="match status" value="1"/>
</dbReference>
<protein>
    <submittedName>
        <fullName evidence="2">Protein giant-lens</fullName>
    </submittedName>
</protein>
<dbReference type="Gene3D" id="2.20.20.150">
    <property type="match status" value="1"/>
</dbReference>
<organism evidence="1 2">
    <name type="scientific">Sitophilus oryzae</name>
    <name type="common">Rice weevil</name>
    <name type="synonym">Curculio oryzae</name>
    <dbReference type="NCBI Taxonomy" id="7048"/>
    <lineage>
        <taxon>Eukaryota</taxon>
        <taxon>Metazoa</taxon>
        <taxon>Ecdysozoa</taxon>
        <taxon>Arthropoda</taxon>
        <taxon>Hexapoda</taxon>
        <taxon>Insecta</taxon>
        <taxon>Pterygota</taxon>
        <taxon>Neoptera</taxon>
        <taxon>Endopterygota</taxon>
        <taxon>Coleoptera</taxon>
        <taxon>Polyphaga</taxon>
        <taxon>Cucujiformia</taxon>
        <taxon>Curculionidae</taxon>
        <taxon>Dryophthorinae</taxon>
        <taxon>Sitophilus</taxon>
    </lineage>
</organism>
<name>A0A6J2XBN9_SITOR</name>
<dbReference type="GeneID" id="115876648"/>